<dbReference type="GO" id="GO:0019685">
    <property type="term" value="P:photosynthesis, dark reaction"/>
    <property type="evidence" value="ECO:0007669"/>
    <property type="project" value="InterPro"/>
</dbReference>
<evidence type="ECO:0000313" key="3">
    <source>
        <dbReference type="Proteomes" id="UP000597886"/>
    </source>
</evidence>
<evidence type="ECO:0000256" key="1">
    <source>
        <dbReference type="SAM" id="Phobius"/>
    </source>
</evidence>
<keyword evidence="1" id="KW-1133">Transmembrane helix</keyword>
<dbReference type="Proteomes" id="UP000597886">
    <property type="component" value="Unassembled WGS sequence"/>
</dbReference>
<feature type="transmembrane region" description="Helical" evidence="1">
    <location>
        <begin position="103"/>
        <end position="123"/>
    </location>
</feature>
<proteinExistence type="predicted"/>
<feature type="transmembrane region" description="Helical" evidence="1">
    <location>
        <begin position="33"/>
        <end position="54"/>
    </location>
</feature>
<dbReference type="NCBIfam" id="TIGR02020">
    <property type="entry name" value="BchF"/>
    <property type="match status" value="1"/>
</dbReference>
<feature type="transmembrane region" description="Helical" evidence="1">
    <location>
        <begin position="60"/>
        <end position="83"/>
    </location>
</feature>
<dbReference type="EMBL" id="WVRA01000001">
    <property type="protein sequence ID" value="NOE16661.1"/>
    <property type="molecule type" value="Genomic_DNA"/>
</dbReference>
<dbReference type="Pfam" id="PF07284">
    <property type="entry name" value="BCHF"/>
    <property type="match status" value="1"/>
</dbReference>
<keyword evidence="1" id="KW-0472">Membrane</keyword>
<dbReference type="RefSeq" id="WP_152458413.1">
    <property type="nucleotide sequence ID" value="NZ_WVRA01000001.1"/>
</dbReference>
<comment type="caution">
    <text evidence="2">The sequence shown here is derived from an EMBL/GenBank/DDBJ whole genome shotgun (WGS) entry which is preliminary data.</text>
</comment>
<dbReference type="InterPro" id="IPR009905">
    <property type="entry name" value="BCHF"/>
</dbReference>
<accession>A0AA91BZ10</accession>
<dbReference type="GO" id="GO:0016836">
    <property type="term" value="F:hydro-lyase activity"/>
    <property type="evidence" value="ECO:0007669"/>
    <property type="project" value="InterPro"/>
</dbReference>
<gene>
    <name evidence="2" type="primary">bchF</name>
    <name evidence="2" type="ORF">GS634_00820</name>
</gene>
<dbReference type="AlphaFoldDB" id="A0AA91BZ10"/>
<evidence type="ECO:0000313" key="2">
    <source>
        <dbReference type="EMBL" id="NOE16661.1"/>
    </source>
</evidence>
<feature type="transmembrane region" description="Helical" evidence="1">
    <location>
        <begin position="129"/>
        <end position="149"/>
    </location>
</feature>
<keyword evidence="1" id="KW-0812">Transmembrane</keyword>
<sequence>MARPAMSTPGTHQLYTPDQLARRDSTYWTTVQGILAPLQFAVFVVSLGLVLRYLATGEGYAIATVSIVLKTLVLYLIMVTGAIWEKVVFGQYLLAPAFFWEDVFSFLVIALHTTYLIALSTGWLTPTQLMLLTLAAYLAYVINAGQFLWKLRRARLQMQASA</sequence>
<dbReference type="GO" id="GO:0030494">
    <property type="term" value="P:bacteriochlorophyll biosynthetic process"/>
    <property type="evidence" value="ECO:0007669"/>
    <property type="project" value="InterPro"/>
</dbReference>
<reference evidence="2" key="1">
    <citation type="submission" date="2019-12" db="EMBL/GenBank/DDBJ databases">
        <title>Ruegeria JWLKs population differentiation of coral mucus and skeleton niches.</title>
        <authorList>
            <person name="Luo D."/>
        </authorList>
    </citation>
    <scope>NUCLEOTIDE SEQUENCE</scope>
    <source>
        <strain evidence="2">HKCCD6181</strain>
    </source>
</reference>
<name>A0AA91BZ10_9RHOB</name>
<organism evidence="2 3">
    <name type="scientific">Ruegeria atlantica</name>
    <dbReference type="NCBI Taxonomy" id="81569"/>
    <lineage>
        <taxon>Bacteria</taxon>
        <taxon>Pseudomonadati</taxon>
        <taxon>Pseudomonadota</taxon>
        <taxon>Alphaproteobacteria</taxon>
        <taxon>Rhodobacterales</taxon>
        <taxon>Roseobacteraceae</taxon>
        <taxon>Ruegeria</taxon>
    </lineage>
</organism>
<protein>
    <submittedName>
        <fullName evidence="2">2-vinyl bacteriochlorophyllide hydratase</fullName>
    </submittedName>
</protein>